<dbReference type="InterPro" id="IPR027417">
    <property type="entry name" value="P-loop_NTPase"/>
</dbReference>
<dbReference type="Gene3D" id="3.40.50.300">
    <property type="entry name" value="P-loop containing nucleotide triphosphate hydrolases"/>
    <property type="match status" value="1"/>
</dbReference>
<dbReference type="PANTHER" id="PTHR47977">
    <property type="entry name" value="RAS-RELATED PROTEIN RAB"/>
    <property type="match status" value="1"/>
</dbReference>
<organism evidence="5 6">
    <name type="scientific">Dunaliella salina</name>
    <name type="common">Green alga</name>
    <name type="synonym">Protococcus salinus</name>
    <dbReference type="NCBI Taxonomy" id="3046"/>
    <lineage>
        <taxon>Eukaryota</taxon>
        <taxon>Viridiplantae</taxon>
        <taxon>Chlorophyta</taxon>
        <taxon>core chlorophytes</taxon>
        <taxon>Chlorophyceae</taxon>
        <taxon>CS clade</taxon>
        <taxon>Chlamydomonadales</taxon>
        <taxon>Dunaliellaceae</taxon>
        <taxon>Dunaliella</taxon>
    </lineage>
</organism>
<dbReference type="PROSITE" id="PS51419">
    <property type="entry name" value="RAB"/>
    <property type="match status" value="1"/>
</dbReference>
<dbReference type="Proteomes" id="UP000815325">
    <property type="component" value="Unassembled WGS sequence"/>
</dbReference>
<evidence type="ECO:0000313" key="5">
    <source>
        <dbReference type="EMBL" id="KAF5839127.1"/>
    </source>
</evidence>
<keyword evidence="3" id="KW-0342">GTP-binding</keyword>
<dbReference type="SMART" id="SM00173">
    <property type="entry name" value="RAS"/>
    <property type="match status" value="1"/>
</dbReference>
<proteinExistence type="inferred from homology"/>
<dbReference type="Pfam" id="PF00071">
    <property type="entry name" value="Ras"/>
    <property type="match status" value="1"/>
</dbReference>
<name>A0ABQ7GX66_DUNSA</name>
<protein>
    <submittedName>
        <fullName evidence="5">P-loop containing nucleoside triphosphate hydrolase protein</fullName>
    </submittedName>
</protein>
<evidence type="ECO:0000313" key="6">
    <source>
        <dbReference type="Proteomes" id="UP000815325"/>
    </source>
</evidence>
<gene>
    <name evidence="5" type="ORF">DUNSADRAFT_1525</name>
</gene>
<evidence type="ECO:0000256" key="2">
    <source>
        <dbReference type="ARBA" id="ARBA00022741"/>
    </source>
</evidence>
<dbReference type="GO" id="GO:0016787">
    <property type="term" value="F:hydrolase activity"/>
    <property type="evidence" value="ECO:0007669"/>
    <property type="project" value="UniProtKB-KW"/>
</dbReference>
<dbReference type="PRINTS" id="PR00449">
    <property type="entry name" value="RASTRNSFRMNG"/>
</dbReference>
<dbReference type="PROSITE" id="PS51421">
    <property type="entry name" value="RAS"/>
    <property type="match status" value="1"/>
</dbReference>
<keyword evidence="5" id="KW-0378">Hydrolase</keyword>
<comment type="similarity">
    <text evidence="1">Belongs to the small GTPase superfamily. Rab family.</text>
</comment>
<dbReference type="InterPro" id="IPR050227">
    <property type="entry name" value="Rab"/>
</dbReference>
<accession>A0ABQ7GX66</accession>
<evidence type="ECO:0000256" key="1">
    <source>
        <dbReference type="ARBA" id="ARBA00006270"/>
    </source>
</evidence>
<keyword evidence="6" id="KW-1185">Reference proteome</keyword>
<evidence type="ECO:0000256" key="4">
    <source>
        <dbReference type="ARBA" id="ARBA00037868"/>
    </source>
</evidence>
<dbReference type="InterPro" id="IPR001806">
    <property type="entry name" value="Small_GTPase"/>
</dbReference>
<comment type="subcellular location">
    <subcellularLocation>
        <location evidence="4">Endomembrane system</location>
        <topology evidence="4">Lipid-anchor</topology>
    </subcellularLocation>
</comment>
<dbReference type="EMBL" id="MU069554">
    <property type="protein sequence ID" value="KAF5839127.1"/>
    <property type="molecule type" value="Genomic_DNA"/>
</dbReference>
<dbReference type="SMART" id="SM00174">
    <property type="entry name" value="RHO"/>
    <property type="match status" value="1"/>
</dbReference>
<keyword evidence="2" id="KW-0547">Nucleotide-binding</keyword>
<reference evidence="5" key="1">
    <citation type="submission" date="2017-08" db="EMBL/GenBank/DDBJ databases">
        <authorList>
            <person name="Polle J.E."/>
            <person name="Barry K."/>
            <person name="Cushman J."/>
            <person name="Schmutz J."/>
            <person name="Tran D."/>
            <person name="Hathwaick L.T."/>
            <person name="Yim W.C."/>
            <person name="Jenkins J."/>
            <person name="Mckie-Krisberg Z.M."/>
            <person name="Prochnik S."/>
            <person name="Lindquist E."/>
            <person name="Dockter R.B."/>
            <person name="Adam C."/>
            <person name="Molina H."/>
            <person name="Bunkerborg J."/>
            <person name="Jin E."/>
            <person name="Buchheim M."/>
            <person name="Magnuson J."/>
        </authorList>
    </citation>
    <scope>NUCLEOTIDE SEQUENCE</scope>
    <source>
        <strain evidence="5">CCAP 19/18</strain>
    </source>
</reference>
<evidence type="ECO:0000256" key="3">
    <source>
        <dbReference type="ARBA" id="ARBA00023134"/>
    </source>
</evidence>
<comment type="caution">
    <text evidence="5">The sequence shown here is derived from an EMBL/GenBank/DDBJ whole genome shotgun (WGS) entry which is preliminary data.</text>
</comment>
<sequence length="146" mass="16260">MQYRARETWTDLVHTVVHPTHIHFYPCLCTAVYDVTKRETFDDIEAIWLKEVDMYATVDDAIKMVVANKTDLAARRDVSAEEGHDLAKKHGCLFVETSAKTNVAVDQAFDELLNKVLETPALLGSNQPSGVKLSAQTANQGSVCYC</sequence>
<dbReference type="SMART" id="SM00175">
    <property type="entry name" value="RAB"/>
    <property type="match status" value="1"/>
</dbReference>
<dbReference type="SUPFAM" id="SSF52540">
    <property type="entry name" value="P-loop containing nucleoside triphosphate hydrolases"/>
    <property type="match status" value="1"/>
</dbReference>